<dbReference type="Gene3D" id="3.30.429.10">
    <property type="entry name" value="Macrophage Migration Inhibitory Factor"/>
    <property type="match status" value="1"/>
</dbReference>
<gene>
    <name evidence="3" type="ORF">NUM_33570</name>
</gene>
<dbReference type="Proteomes" id="UP000614996">
    <property type="component" value="Unassembled WGS sequence"/>
</dbReference>
<sequence>MPNVIVQQLPKSPEATRDLVRRITDAFVDACQTPAEAVHVWIEEYPADRYAAGGKLLADK</sequence>
<dbReference type="InterPro" id="IPR004370">
    <property type="entry name" value="4-OT-like_dom"/>
</dbReference>
<protein>
    <recommendedName>
        <fullName evidence="2">4-oxalocrotonate tautomerase-like domain-containing protein</fullName>
    </recommendedName>
</protein>
<dbReference type="GO" id="GO:0016853">
    <property type="term" value="F:isomerase activity"/>
    <property type="evidence" value="ECO:0007669"/>
    <property type="project" value="UniProtKB-KW"/>
</dbReference>
<comment type="caution">
    <text evidence="3">The sequence shown here is derived from an EMBL/GenBank/DDBJ whole genome shotgun (WGS) entry which is preliminary data.</text>
</comment>
<evidence type="ECO:0000256" key="1">
    <source>
        <dbReference type="ARBA" id="ARBA00023235"/>
    </source>
</evidence>
<proteinExistence type="predicted"/>
<feature type="domain" description="4-oxalocrotonate tautomerase-like" evidence="2">
    <location>
        <begin position="9"/>
        <end position="59"/>
    </location>
</feature>
<dbReference type="RefSeq" id="WP_207125822.1">
    <property type="nucleotide sequence ID" value="NZ_BOPO01000055.1"/>
</dbReference>
<name>A0A8J4ELS4_9ACTN</name>
<dbReference type="AlphaFoldDB" id="A0A8J4ELS4"/>
<evidence type="ECO:0000313" key="4">
    <source>
        <dbReference type="Proteomes" id="UP000614996"/>
    </source>
</evidence>
<keyword evidence="1" id="KW-0413">Isomerase</keyword>
<evidence type="ECO:0000259" key="2">
    <source>
        <dbReference type="Pfam" id="PF01361"/>
    </source>
</evidence>
<reference evidence="4" key="1">
    <citation type="journal article" date="2021" name="Int. J. Syst. Evol. Microbiol.">
        <title>Actinocatenispora comari sp. nov., an endophytic actinomycete isolated from aerial parts of Comarum salesowianum.</title>
        <authorList>
            <person name="Oyunbileg N."/>
            <person name="Iizaka Y."/>
            <person name="Hamada M."/>
            <person name="Davaapurev B.O."/>
            <person name="Fukumoto A."/>
            <person name="Tsetseg B."/>
            <person name="Kato F."/>
            <person name="Tamura T."/>
            <person name="Batkhuu J."/>
            <person name="Anzai Y."/>
        </authorList>
    </citation>
    <scope>NUCLEOTIDE SEQUENCE [LARGE SCALE GENOMIC DNA]</scope>
    <source>
        <strain evidence="4">NUM-2625</strain>
    </source>
</reference>
<accession>A0A8J4ELS4</accession>
<evidence type="ECO:0000313" key="3">
    <source>
        <dbReference type="EMBL" id="GIL28103.1"/>
    </source>
</evidence>
<keyword evidence="4" id="KW-1185">Reference proteome</keyword>
<dbReference type="SUPFAM" id="SSF55331">
    <property type="entry name" value="Tautomerase/MIF"/>
    <property type="match status" value="1"/>
</dbReference>
<dbReference type="InterPro" id="IPR014347">
    <property type="entry name" value="Tautomerase/MIF_sf"/>
</dbReference>
<dbReference type="EMBL" id="BOPO01000055">
    <property type="protein sequence ID" value="GIL28103.1"/>
    <property type="molecule type" value="Genomic_DNA"/>
</dbReference>
<organism evidence="3 4">
    <name type="scientific">Actinocatenispora comari</name>
    <dbReference type="NCBI Taxonomy" id="2807577"/>
    <lineage>
        <taxon>Bacteria</taxon>
        <taxon>Bacillati</taxon>
        <taxon>Actinomycetota</taxon>
        <taxon>Actinomycetes</taxon>
        <taxon>Micromonosporales</taxon>
        <taxon>Micromonosporaceae</taxon>
        <taxon>Actinocatenispora</taxon>
    </lineage>
</organism>
<dbReference type="Pfam" id="PF01361">
    <property type="entry name" value="Tautomerase"/>
    <property type="match status" value="1"/>
</dbReference>